<dbReference type="InterPro" id="IPR044878">
    <property type="entry name" value="UbiA_sf"/>
</dbReference>
<protein>
    <recommendedName>
        <fullName evidence="9">Integral membrane protein</fullName>
    </recommendedName>
</protein>
<dbReference type="PANTHER" id="PTHR11048">
    <property type="entry name" value="PRENYLTRANSFERASES"/>
    <property type="match status" value="1"/>
</dbReference>
<dbReference type="SUPFAM" id="SSF56784">
    <property type="entry name" value="HAD-like"/>
    <property type="match status" value="1"/>
</dbReference>
<feature type="transmembrane region" description="Helical" evidence="6">
    <location>
        <begin position="216"/>
        <end position="237"/>
    </location>
</feature>
<dbReference type="EMBL" id="LUKE01000002">
    <property type="protein sequence ID" value="KYG64753.1"/>
    <property type="molecule type" value="Genomic_DNA"/>
</dbReference>
<dbReference type="NCBIfam" id="NF006088">
    <property type="entry name" value="PRK08238.1"/>
    <property type="match status" value="1"/>
</dbReference>
<evidence type="ECO:0000256" key="1">
    <source>
        <dbReference type="ARBA" id="ARBA00004141"/>
    </source>
</evidence>
<accession>A0A150WM23</accession>
<feature type="transmembrane region" description="Helical" evidence="6">
    <location>
        <begin position="258"/>
        <end position="279"/>
    </location>
</feature>
<feature type="transmembrane region" description="Helical" evidence="6">
    <location>
        <begin position="441"/>
        <end position="463"/>
    </location>
</feature>
<feature type="transmembrane region" description="Helical" evidence="6">
    <location>
        <begin position="336"/>
        <end position="354"/>
    </location>
</feature>
<dbReference type="PANTHER" id="PTHR11048:SF5">
    <property type="entry name" value="DECAPRENYL-PHOSPHATE PHOSPHORIBOSYLTRANSFERASE"/>
    <property type="match status" value="1"/>
</dbReference>
<dbReference type="GO" id="GO:0016765">
    <property type="term" value="F:transferase activity, transferring alkyl or aryl (other than methyl) groups"/>
    <property type="evidence" value="ECO:0007669"/>
    <property type="project" value="InterPro"/>
</dbReference>
<evidence type="ECO:0000256" key="5">
    <source>
        <dbReference type="ARBA" id="ARBA00023136"/>
    </source>
</evidence>
<feature type="transmembrane region" description="Helical" evidence="6">
    <location>
        <begin position="379"/>
        <end position="399"/>
    </location>
</feature>
<keyword evidence="8" id="KW-1185">Reference proteome</keyword>
<organism evidence="7 8">
    <name type="scientific">Bdellovibrio bacteriovorus</name>
    <dbReference type="NCBI Taxonomy" id="959"/>
    <lineage>
        <taxon>Bacteria</taxon>
        <taxon>Pseudomonadati</taxon>
        <taxon>Bdellovibrionota</taxon>
        <taxon>Bdellovibrionia</taxon>
        <taxon>Bdellovibrionales</taxon>
        <taxon>Pseudobdellovibrionaceae</taxon>
        <taxon>Bdellovibrio</taxon>
    </lineage>
</organism>
<dbReference type="InterPro" id="IPR000537">
    <property type="entry name" value="UbiA_prenyltransferase"/>
</dbReference>
<comment type="subcellular location">
    <subcellularLocation>
        <location evidence="1">Membrane</location>
        <topology evidence="1">Multi-pass membrane protein</topology>
    </subcellularLocation>
</comment>
<evidence type="ECO:0008006" key="9">
    <source>
        <dbReference type="Google" id="ProtNLM"/>
    </source>
</evidence>
<keyword evidence="4 6" id="KW-1133">Transmembrane helix</keyword>
<dbReference type="Gene3D" id="3.40.50.1000">
    <property type="entry name" value="HAD superfamily/HAD-like"/>
    <property type="match status" value="1"/>
</dbReference>
<dbReference type="Pfam" id="PF01040">
    <property type="entry name" value="UbiA"/>
    <property type="match status" value="1"/>
</dbReference>
<dbReference type="GO" id="GO:0009247">
    <property type="term" value="P:glycolipid biosynthetic process"/>
    <property type="evidence" value="ECO:0007669"/>
    <property type="project" value="TreeGrafter"/>
</dbReference>
<keyword evidence="2" id="KW-1003">Cell membrane</keyword>
<name>A0A150WM23_BDEBC</name>
<keyword evidence="3 6" id="KW-0812">Transmembrane</keyword>
<evidence type="ECO:0000256" key="2">
    <source>
        <dbReference type="ARBA" id="ARBA00022475"/>
    </source>
</evidence>
<evidence type="ECO:0000256" key="6">
    <source>
        <dbReference type="SAM" id="Phobius"/>
    </source>
</evidence>
<dbReference type="InterPro" id="IPR023214">
    <property type="entry name" value="HAD_sf"/>
</dbReference>
<dbReference type="CDD" id="cd13963">
    <property type="entry name" value="PT_UbiA_2"/>
    <property type="match status" value="1"/>
</dbReference>
<feature type="transmembrane region" description="Helical" evidence="6">
    <location>
        <begin position="411"/>
        <end position="429"/>
    </location>
</feature>
<dbReference type="GO" id="GO:0005886">
    <property type="term" value="C:plasma membrane"/>
    <property type="evidence" value="ECO:0007669"/>
    <property type="project" value="TreeGrafter"/>
</dbReference>
<sequence length="465" mass="52628">MCDLDNCLIKTDLLYEQWLVLLKSKPWFWVLSFFWLMKGKAFFKHNLATHTKLQPDSLPYRFEVIDLLKRRASAGDVLILASASPEPWVHSVASYLGLFRSTIGSTSSDNRKGSSKLRAIQDLSQGVEFSYIADAPVDLEIWKESQEIVAVNASPSLKNKIHTLNKPTQFIEDGNKSLLTLIVKQLRPHQWIKNVLVFLPALAGHRFQSLDVLTNGFLAFFGFSLTASFVYILNDLLDLSSDRNHHSKKNRPFASGNLPLIYGFAQLPLLLAVSLGIGLLLPPPYLGWILTYLILNLAYSLYLKQSVVVDIIILSLMYTLRIFAGSAATDVPVSEWLLSFSTLFFFSLACIKRYTEIIRSKNKITLDGRGYRQVDHPMVQNLGVGAGLLSILIVLMYLQSEDVRRLYTQPQNLWFATPVLLFWISRIWILTNRDEIHDDPVVFAVKDKISWVCLGILAVIFGISS</sequence>
<reference evidence="7 8" key="1">
    <citation type="submission" date="2016-03" db="EMBL/GenBank/DDBJ databases">
        <authorList>
            <person name="Ploux O."/>
        </authorList>
    </citation>
    <scope>NUCLEOTIDE SEQUENCE [LARGE SCALE GENOMIC DNA]</scope>
    <source>
        <strain evidence="7 8">R0</strain>
    </source>
</reference>
<evidence type="ECO:0000256" key="3">
    <source>
        <dbReference type="ARBA" id="ARBA00022692"/>
    </source>
</evidence>
<keyword evidence="5 6" id="KW-0472">Membrane</keyword>
<evidence type="ECO:0000313" key="8">
    <source>
        <dbReference type="Proteomes" id="UP000075320"/>
    </source>
</evidence>
<dbReference type="AlphaFoldDB" id="A0A150WM23"/>
<evidence type="ECO:0000256" key="4">
    <source>
        <dbReference type="ARBA" id="ARBA00022989"/>
    </source>
</evidence>
<comment type="caution">
    <text evidence="7">The sequence shown here is derived from an EMBL/GenBank/DDBJ whole genome shotgun (WGS) entry which is preliminary data.</text>
</comment>
<proteinExistence type="predicted"/>
<gene>
    <name evidence="7" type="ORF">AZI86_11135</name>
</gene>
<evidence type="ECO:0000313" key="7">
    <source>
        <dbReference type="EMBL" id="KYG64753.1"/>
    </source>
</evidence>
<dbReference type="InterPro" id="IPR039653">
    <property type="entry name" value="Prenyltransferase"/>
</dbReference>
<feature type="transmembrane region" description="Helical" evidence="6">
    <location>
        <begin position="285"/>
        <end position="302"/>
    </location>
</feature>
<dbReference type="InterPro" id="IPR036412">
    <property type="entry name" value="HAD-like_sf"/>
</dbReference>
<feature type="transmembrane region" description="Helical" evidence="6">
    <location>
        <begin position="307"/>
        <end position="324"/>
    </location>
</feature>
<dbReference type="Gene3D" id="1.10.357.140">
    <property type="entry name" value="UbiA prenyltransferase"/>
    <property type="match status" value="1"/>
</dbReference>
<dbReference type="Proteomes" id="UP000075320">
    <property type="component" value="Unassembled WGS sequence"/>
</dbReference>